<dbReference type="AlphaFoldDB" id="A0A2D0LEC4"/>
<name>A0A2D0LEC4_9GAMM</name>
<evidence type="ECO:0000313" key="2">
    <source>
        <dbReference type="EMBL" id="PHM73973.1"/>
    </source>
</evidence>
<sequence>MYKVSLQAQGKFKADHYIDKTVLLLISVGKEYHEGEKLSATIDKINQSGFSRCIIAIADSLQRHNYSTGTARDNYQYSLTKGNEWLKNNVETLSNLTIPHEIIRWDVYLKREDYKYYYNRILNEYYSNKYYRSCINETINVFSERNNIKYGTAEYEGTFYRSLFYILEECPVIMPMWANDGIDFIIYPKQMTAAMSKTREIFVEKSHNEYVNWLSLKFKKKSQLLINIYPMDSKMQRSQQSGNLKDDRYRTKGAS</sequence>
<dbReference type="Gene3D" id="3.40.50.11710">
    <property type="entry name" value="Cyclodipeptide synthase"/>
    <property type="match status" value="1"/>
</dbReference>
<feature type="compositionally biased region" description="Basic and acidic residues" evidence="1">
    <location>
        <begin position="244"/>
        <end position="255"/>
    </location>
</feature>
<reference evidence="2 3" key="1">
    <citation type="journal article" date="2017" name="Nat. Microbiol.">
        <title>Natural product diversity associated with the nematode symbionts Photorhabdus and Xenorhabdus.</title>
        <authorList>
            <person name="Tobias N.J."/>
            <person name="Wolff H."/>
            <person name="Djahanschiri B."/>
            <person name="Grundmann F."/>
            <person name="Kronenwerth M."/>
            <person name="Shi Y.M."/>
            <person name="Simonyi S."/>
            <person name="Grun P."/>
            <person name="Shapiro-Ilan D."/>
            <person name="Pidot S.J."/>
            <person name="Stinear T.P."/>
            <person name="Ebersberger I."/>
            <person name="Bode H.B."/>
        </authorList>
    </citation>
    <scope>NUCLEOTIDE SEQUENCE [LARGE SCALE GENOMIC DNA]</scope>
    <source>
        <strain evidence="2 3">DSM 17907</strain>
    </source>
</reference>
<dbReference type="Proteomes" id="UP000221101">
    <property type="component" value="Unassembled WGS sequence"/>
</dbReference>
<evidence type="ECO:0000313" key="3">
    <source>
        <dbReference type="Proteomes" id="UP000221101"/>
    </source>
</evidence>
<proteinExistence type="predicted"/>
<dbReference type="OrthoDB" id="4097697at2"/>
<organism evidence="2 3">
    <name type="scientific">Xenorhabdus kozodoii</name>
    <dbReference type="NCBI Taxonomy" id="351676"/>
    <lineage>
        <taxon>Bacteria</taxon>
        <taxon>Pseudomonadati</taxon>
        <taxon>Pseudomonadota</taxon>
        <taxon>Gammaproteobacteria</taxon>
        <taxon>Enterobacterales</taxon>
        <taxon>Morganellaceae</taxon>
        <taxon>Xenorhabdus</taxon>
    </lineage>
</organism>
<accession>A0A2D0LEC4</accession>
<feature type="region of interest" description="Disordered" evidence="1">
    <location>
        <begin position="236"/>
        <end position="255"/>
    </location>
</feature>
<gene>
    <name evidence="2" type="ORF">Xkoz_01177</name>
</gene>
<dbReference type="InterPro" id="IPR038622">
    <property type="entry name" value="CDPS_sf"/>
</dbReference>
<evidence type="ECO:0008006" key="4">
    <source>
        <dbReference type="Google" id="ProtNLM"/>
    </source>
</evidence>
<comment type="caution">
    <text evidence="2">The sequence shown here is derived from an EMBL/GenBank/DDBJ whole genome shotgun (WGS) entry which is preliminary data.</text>
</comment>
<keyword evidence="3" id="KW-1185">Reference proteome</keyword>
<dbReference type="EMBL" id="NJCX01000007">
    <property type="protein sequence ID" value="PHM73973.1"/>
    <property type="molecule type" value="Genomic_DNA"/>
</dbReference>
<dbReference type="GO" id="GO:0016755">
    <property type="term" value="F:aminoacyltransferase activity"/>
    <property type="evidence" value="ECO:0007669"/>
    <property type="project" value="InterPro"/>
</dbReference>
<evidence type="ECO:0000256" key="1">
    <source>
        <dbReference type="SAM" id="MobiDB-lite"/>
    </source>
</evidence>
<protein>
    <recommendedName>
        <fullName evidence="4">Cyclodipeptide synthase</fullName>
    </recommendedName>
</protein>
<dbReference type="RefSeq" id="WP_099141292.1">
    <property type="nucleotide sequence ID" value="NZ_CAWNOR010000108.1"/>
</dbReference>